<dbReference type="AlphaFoldDB" id="A0AAE1HV49"/>
<feature type="transmembrane region" description="Helical" evidence="6">
    <location>
        <begin position="83"/>
        <end position="103"/>
    </location>
</feature>
<evidence type="ECO:0000256" key="3">
    <source>
        <dbReference type="ARBA" id="ARBA00022692"/>
    </source>
</evidence>
<evidence type="ECO:0000256" key="4">
    <source>
        <dbReference type="ARBA" id="ARBA00022989"/>
    </source>
</evidence>
<evidence type="ECO:0000256" key="1">
    <source>
        <dbReference type="ARBA" id="ARBA00004141"/>
    </source>
</evidence>
<gene>
    <name evidence="8" type="ORF">KUF71_016302</name>
</gene>
<dbReference type="PANTHER" id="PTHR31102">
    <property type="match status" value="1"/>
</dbReference>
<reference evidence="8" key="1">
    <citation type="submission" date="2021-07" db="EMBL/GenBank/DDBJ databases">
        <authorList>
            <person name="Catto M.A."/>
            <person name="Jacobson A."/>
            <person name="Kennedy G."/>
            <person name="Labadie P."/>
            <person name="Hunt B.G."/>
            <person name="Srinivasan R."/>
        </authorList>
    </citation>
    <scope>NUCLEOTIDE SEQUENCE</scope>
    <source>
        <strain evidence="8">PL_HMW_Pooled</strain>
        <tissue evidence="8">Head</tissue>
    </source>
</reference>
<evidence type="ECO:0000259" key="7">
    <source>
        <dbReference type="Pfam" id="PF00999"/>
    </source>
</evidence>
<feature type="transmembrane region" description="Helical" evidence="6">
    <location>
        <begin position="49"/>
        <end position="71"/>
    </location>
</feature>
<dbReference type="GO" id="GO:0016020">
    <property type="term" value="C:membrane"/>
    <property type="evidence" value="ECO:0007669"/>
    <property type="project" value="UniProtKB-SubCell"/>
</dbReference>
<evidence type="ECO:0000256" key="2">
    <source>
        <dbReference type="ARBA" id="ARBA00007367"/>
    </source>
</evidence>
<accession>A0AAE1HV49</accession>
<proteinExistence type="inferred from homology"/>
<dbReference type="Pfam" id="PF00999">
    <property type="entry name" value="Na_H_Exchanger"/>
    <property type="match status" value="1"/>
</dbReference>
<dbReference type="InterPro" id="IPR006153">
    <property type="entry name" value="Cation/H_exchanger_TM"/>
</dbReference>
<dbReference type="PANTHER" id="PTHR31102:SF1">
    <property type="entry name" value="CATION_H+ EXCHANGER DOMAIN-CONTAINING PROTEIN"/>
    <property type="match status" value="1"/>
</dbReference>
<evidence type="ECO:0000256" key="5">
    <source>
        <dbReference type="ARBA" id="ARBA00023136"/>
    </source>
</evidence>
<comment type="subcellular location">
    <subcellularLocation>
        <location evidence="1">Membrane</location>
        <topology evidence="1">Multi-pass membrane protein</topology>
    </subcellularLocation>
</comment>
<comment type="caution">
    <text evidence="8">The sequence shown here is derived from an EMBL/GenBank/DDBJ whole genome shotgun (WGS) entry which is preliminary data.</text>
</comment>
<evidence type="ECO:0000256" key="6">
    <source>
        <dbReference type="SAM" id="Phobius"/>
    </source>
</evidence>
<keyword evidence="3 6" id="KW-0812">Transmembrane</keyword>
<feature type="domain" description="Cation/H+ exchanger transmembrane" evidence="7">
    <location>
        <begin position="39"/>
        <end position="122"/>
    </location>
</feature>
<organism evidence="8 9">
    <name type="scientific">Frankliniella fusca</name>
    <dbReference type="NCBI Taxonomy" id="407009"/>
    <lineage>
        <taxon>Eukaryota</taxon>
        <taxon>Metazoa</taxon>
        <taxon>Ecdysozoa</taxon>
        <taxon>Arthropoda</taxon>
        <taxon>Hexapoda</taxon>
        <taxon>Insecta</taxon>
        <taxon>Pterygota</taxon>
        <taxon>Neoptera</taxon>
        <taxon>Paraneoptera</taxon>
        <taxon>Thysanoptera</taxon>
        <taxon>Terebrantia</taxon>
        <taxon>Thripoidea</taxon>
        <taxon>Thripidae</taxon>
        <taxon>Frankliniella</taxon>
    </lineage>
</organism>
<sequence length="125" mass="14247">MSSTCIHLACSVYRLDTAAYICNVTTACFMVNCWRAMGWHEDATPLREVFEMLWHFCHPIMTVLVGISADFASMNPDTVLKAILIYCLALLVRLPVTYVFSAFSRKPPKQRLFMSVSYWAKGLLQ</sequence>
<keyword evidence="4 6" id="KW-1133">Transmembrane helix</keyword>
<comment type="similarity">
    <text evidence="2">Belongs to the monovalent cation:proton antiporter 1 (CPA1) transporter (TC 2.A.36) family.</text>
</comment>
<evidence type="ECO:0000313" key="8">
    <source>
        <dbReference type="EMBL" id="KAK3928017.1"/>
    </source>
</evidence>
<keyword evidence="5 6" id="KW-0472">Membrane</keyword>
<protein>
    <submittedName>
        <fullName evidence="8">Sodium/hydrogen exchanger 9B2</fullName>
    </submittedName>
</protein>
<dbReference type="EMBL" id="JAHWGI010001303">
    <property type="protein sequence ID" value="KAK3928017.1"/>
    <property type="molecule type" value="Genomic_DNA"/>
</dbReference>
<dbReference type="GO" id="GO:1902600">
    <property type="term" value="P:proton transmembrane transport"/>
    <property type="evidence" value="ECO:0007669"/>
    <property type="project" value="InterPro"/>
</dbReference>
<name>A0AAE1HV49_9NEOP</name>
<keyword evidence="9" id="KW-1185">Reference proteome</keyword>
<dbReference type="Proteomes" id="UP001219518">
    <property type="component" value="Unassembled WGS sequence"/>
</dbReference>
<feature type="non-terminal residue" evidence="8">
    <location>
        <position position="125"/>
    </location>
</feature>
<dbReference type="InterPro" id="IPR051843">
    <property type="entry name" value="CPA1_transporter"/>
</dbReference>
<reference evidence="8" key="2">
    <citation type="journal article" date="2023" name="BMC Genomics">
        <title>Pest status, molecular evolution, and epigenetic factors derived from the genome assembly of Frankliniella fusca, a thysanopteran phytovirus vector.</title>
        <authorList>
            <person name="Catto M.A."/>
            <person name="Labadie P.E."/>
            <person name="Jacobson A.L."/>
            <person name="Kennedy G.G."/>
            <person name="Srinivasan R."/>
            <person name="Hunt B.G."/>
        </authorList>
    </citation>
    <scope>NUCLEOTIDE SEQUENCE</scope>
    <source>
        <strain evidence="8">PL_HMW_Pooled</strain>
    </source>
</reference>
<dbReference type="GO" id="GO:0015297">
    <property type="term" value="F:antiporter activity"/>
    <property type="evidence" value="ECO:0007669"/>
    <property type="project" value="InterPro"/>
</dbReference>
<evidence type="ECO:0000313" key="9">
    <source>
        <dbReference type="Proteomes" id="UP001219518"/>
    </source>
</evidence>